<evidence type="ECO:0000313" key="3">
    <source>
        <dbReference type="Proteomes" id="UP000799753"/>
    </source>
</evidence>
<keyword evidence="1" id="KW-0732">Signal</keyword>
<feature type="chain" id="PRO_5025345384" evidence="1">
    <location>
        <begin position="19"/>
        <end position="330"/>
    </location>
</feature>
<gene>
    <name evidence="2" type="ORF">P280DRAFT_484604</name>
</gene>
<protein>
    <submittedName>
        <fullName evidence="2">Uncharacterized protein</fullName>
    </submittedName>
</protein>
<dbReference type="AlphaFoldDB" id="A0A6A6RJP9"/>
<dbReference type="EMBL" id="MU006806">
    <property type="protein sequence ID" value="KAF2635560.1"/>
    <property type="molecule type" value="Genomic_DNA"/>
</dbReference>
<evidence type="ECO:0000313" key="2">
    <source>
        <dbReference type="EMBL" id="KAF2635560.1"/>
    </source>
</evidence>
<accession>A0A6A6RJP9</accession>
<feature type="signal peptide" evidence="1">
    <location>
        <begin position="1"/>
        <end position="18"/>
    </location>
</feature>
<keyword evidence="3" id="KW-1185">Reference proteome</keyword>
<organism evidence="2 3">
    <name type="scientific">Massarina eburnea CBS 473.64</name>
    <dbReference type="NCBI Taxonomy" id="1395130"/>
    <lineage>
        <taxon>Eukaryota</taxon>
        <taxon>Fungi</taxon>
        <taxon>Dikarya</taxon>
        <taxon>Ascomycota</taxon>
        <taxon>Pezizomycotina</taxon>
        <taxon>Dothideomycetes</taxon>
        <taxon>Pleosporomycetidae</taxon>
        <taxon>Pleosporales</taxon>
        <taxon>Massarineae</taxon>
        <taxon>Massarinaceae</taxon>
        <taxon>Massarina</taxon>
    </lineage>
</organism>
<dbReference type="OrthoDB" id="5337308at2759"/>
<reference evidence="2" key="1">
    <citation type="journal article" date="2020" name="Stud. Mycol.">
        <title>101 Dothideomycetes genomes: a test case for predicting lifestyles and emergence of pathogens.</title>
        <authorList>
            <person name="Haridas S."/>
            <person name="Albert R."/>
            <person name="Binder M."/>
            <person name="Bloem J."/>
            <person name="Labutti K."/>
            <person name="Salamov A."/>
            <person name="Andreopoulos B."/>
            <person name="Baker S."/>
            <person name="Barry K."/>
            <person name="Bills G."/>
            <person name="Bluhm B."/>
            <person name="Cannon C."/>
            <person name="Castanera R."/>
            <person name="Culley D."/>
            <person name="Daum C."/>
            <person name="Ezra D."/>
            <person name="Gonzalez J."/>
            <person name="Henrissat B."/>
            <person name="Kuo A."/>
            <person name="Liang C."/>
            <person name="Lipzen A."/>
            <person name="Lutzoni F."/>
            <person name="Magnuson J."/>
            <person name="Mondo S."/>
            <person name="Nolan M."/>
            <person name="Ohm R."/>
            <person name="Pangilinan J."/>
            <person name="Park H.-J."/>
            <person name="Ramirez L."/>
            <person name="Alfaro M."/>
            <person name="Sun H."/>
            <person name="Tritt A."/>
            <person name="Yoshinaga Y."/>
            <person name="Zwiers L.-H."/>
            <person name="Turgeon B."/>
            <person name="Goodwin S."/>
            <person name="Spatafora J."/>
            <person name="Crous P."/>
            <person name="Grigoriev I."/>
        </authorList>
    </citation>
    <scope>NUCLEOTIDE SEQUENCE</scope>
    <source>
        <strain evidence="2">CBS 473.64</strain>
    </source>
</reference>
<dbReference type="Proteomes" id="UP000799753">
    <property type="component" value="Unassembled WGS sequence"/>
</dbReference>
<name>A0A6A6RJP9_9PLEO</name>
<sequence>MNLFAILAIALFASPSLPLPTNEEQGCSIPQTTKRSLAPDSLVQIAAFDGAKYTDEEYTELLNQGCTLVGMMSSEDSVAARSLRPENTRTTAASQFTDAKAFEDWGYTASIMDWSPIQFGMGPELSEPLEKLHVDPIDEDSGMWSLAEYEHDTKTTHDGREFPATKASFDTLFNVEQGVIVAWRKFGAEYMGSKQHPPVTTLPSLRSWHDIAFLDWQRVAKEKNKAVGNLRYIFSSDVANGYTKDAIKHVLGEALDFKTCGKYLWDNRKTFTKGEEGFNALLASPNGRGSAMILITHKSVFGQKRQIESVSVWCADKDGEINLMFTVAEA</sequence>
<evidence type="ECO:0000256" key="1">
    <source>
        <dbReference type="SAM" id="SignalP"/>
    </source>
</evidence>
<proteinExistence type="predicted"/>